<sequence>MPRIQKKSAKSAGARAPVNQKSQLRLGLHADETAASAPERLSGVLVLNQNFEPLNICSIQRGMTLLLLDKVEVLRFSEQTVRSAESEHLVPSVLRLNEAVRRPMPELKISRKSVLARDSYTCVYCGSRETLTLDHVFPRHRGGETTWENVVCSCLRCNNKKGARTPSECGMRLPSPPRKPRYVPYISFPRFVSAVRRPEWREFLEGFGKGLDGI</sequence>
<protein>
    <submittedName>
        <fullName evidence="3">5-methylcytosine-specific restriction endonuclease McrA</fullName>
    </submittedName>
</protein>
<keyword evidence="3" id="KW-0378">Hydrolase</keyword>
<keyword evidence="3" id="KW-0540">Nuclease</keyword>
<comment type="caution">
    <text evidence="3">The sequence shown here is derived from an EMBL/GenBank/DDBJ whole genome shotgun (WGS) entry which is preliminary data.</text>
</comment>
<accession>A0A2S8SUH4</accession>
<dbReference type="PANTHER" id="PTHR33877:SF2">
    <property type="entry name" value="OS07G0170200 PROTEIN"/>
    <property type="match status" value="1"/>
</dbReference>
<keyword evidence="4" id="KW-1185">Reference proteome</keyword>
<evidence type="ECO:0000259" key="2">
    <source>
        <dbReference type="SMART" id="SM00507"/>
    </source>
</evidence>
<dbReference type="CDD" id="cd00085">
    <property type="entry name" value="HNHc"/>
    <property type="match status" value="1"/>
</dbReference>
<gene>
    <name evidence="3" type="ORF">B1R32_105109</name>
</gene>
<dbReference type="InterPro" id="IPR003615">
    <property type="entry name" value="HNH_nuc"/>
</dbReference>
<evidence type="ECO:0000313" key="4">
    <source>
        <dbReference type="Proteomes" id="UP000237684"/>
    </source>
</evidence>
<dbReference type="Gene3D" id="1.10.30.50">
    <property type="match status" value="1"/>
</dbReference>
<keyword evidence="3" id="KW-0255">Endonuclease</keyword>
<feature type="region of interest" description="Disordered" evidence="1">
    <location>
        <begin position="1"/>
        <end position="23"/>
    </location>
</feature>
<dbReference type="RefSeq" id="WP_105483217.1">
    <property type="nucleotide sequence ID" value="NZ_NIGF01000005.1"/>
</dbReference>
<dbReference type="GO" id="GO:0004519">
    <property type="term" value="F:endonuclease activity"/>
    <property type="evidence" value="ECO:0007669"/>
    <property type="project" value="UniProtKB-KW"/>
</dbReference>
<dbReference type="EMBL" id="NIGF01000005">
    <property type="protein sequence ID" value="PQV64428.1"/>
    <property type="molecule type" value="Genomic_DNA"/>
</dbReference>
<dbReference type="InParanoid" id="A0A2S8SUH4"/>
<dbReference type="OrthoDB" id="9802901at2"/>
<feature type="domain" description="HNH nuclease" evidence="2">
    <location>
        <begin position="109"/>
        <end position="159"/>
    </location>
</feature>
<evidence type="ECO:0000256" key="1">
    <source>
        <dbReference type="SAM" id="MobiDB-lite"/>
    </source>
</evidence>
<dbReference type="InterPro" id="IPR052892">
    <property type="entry name" value="NA-targeting_endonuclease"/>
</dbReference>
<dbReference type="InterPro" id="IPR029471">
    <property type="entry name" value="HNH_5"/>
</dbReference>
<dbReference type="Pfam" id="PF14279">
    <property type="entry name" value="HNH_5"/>
    <property type="match status" value="1"/>
</dbReference>
<dbReference type="PANTHER" id="PTHR33877">
    <property type="entry name" value="SLL1193 PROTEIN"/>
    <property type="match status" value="1"/>
</dbReference>
<proteinExistence type="predicted"/>
<name>A0A2S8SUH4_9BACT</name>
<dbReference type="AlphaFoldDB" id="A0A2S8SUH4"/>
<organism evidence="3 4">
    <name type="scientific">Abditibacterium utsteinense</name>
    <dbReference type="NCBI Taxonomy" id="1960156"/>
    <lineage>
        <taxon>Bacteria</taxon>
        <taxon>Pseudomonadati</taxon>
        <taxon>Abditibacteriota</taxon>
        <taxon>Abditibacteriia</taxon>
        <taxon>Abditibacteriales</taxon>
        <taxon>Abditibacteriaceae</taxon>
        <taxon>Abditibacterium</taxon>
    </lineage>
</organism>
<reference evidence="3 4" key="1">
    <citation type="journal article" date="2018" name="Syst. Appl. Microbiol.">
        <title>Abditibacterium utsteinense sp. nov., the first cultivated member of candidate phylum FBP, isolated from ice-free Antarctic soil samples.</title>
        <authorList>
            <person name="Tahon G."/>
            <person name="Tytgat B."/>
            <person name="Lebbe L."/>
            <person name="Carlier A."/>
            <person name="Willems A."/>
        </authorList>
    </citation>
    <scope>NUCLEOTIDE SEQUENCE [LARGE SCALE GENOMIC DNA]</scope>
    <source>
        <strain evidence="3 4">LMG 29911</strain>
    </source>
</reference>
<dbReference type="Proteomes" id="UP000237684">
    <property type="component" value="Unassembled WGS sequence"/>
</dbReference>
<evidence type="ECO:0000313" key="3">
    <source>
        <dbReference type="EMBL" id="PQV64428.1"/>
    </source>
</evidence>
<dbReference type="SMART" id="SM00507">
    <property type="entry name" value="HNHc"/>
    <property type="match status" value="1"/>
</dbReference>